<feature type="region of interest" description="Disordered" evidence="1">
    <location>
        <begin position="1"/>
        <end position="31"/>
    </location>
</feature>
<evidence type="ECO:0000256" key="1">
    <source>
        <dbReference type="SAM" id="MobiDB-lite"/>
    </source>
</evidence>
<dbReference type="Proteomes" id="UP001529510">
    <property type="component" value="Unassembled WGS sequence"/>
</dbReference>
<evidence type="ECO:0000313" key="3">
    <source>
        <dbReference type="EMBL" id="KAL0184471.1"/>
    </source>
</evidence>
<feature type="domain" description="DUF3350" evidence="2">
    <location>
        <begin position="5"/>
        <end position="61"/>
    </location>
</feature>
<gene>
    <name evidence="3" type="ORF">M9458_020167</name>
</gene>
<evidence type="ECO:0000259" key="2">
    <source>
        <dbReference type="Pfam" id="PF11830"/>
    </source>
</evidence>
<reference evidence="3 4" key="1">
    <citation type="submission" date="2024-05" db="EMBL/GenBank/DDBJ databases">
        <title>Genome sequencing and assembly of Indian major carp, Cirrhinus mrigala (Hamilton, 1822).</title>
        <authorList>
            <person name="Mohindra V."/>
            <person name="Chowdhury L.M."/>
            <person name="Lal K."/>
            <person name="Jena J.K."/>
        </authorList>
    </citation>
    <scope>NUCLEOTIDE SEQUENCE [LARGE SCALE GENOMIC DNA]</scope>
    <source>
        <strain evidence="3">CM1030</strain>
        <tissue evidence="3">Blood</tissue>
    </source>
</reference>
<dbReference type="InterPro" id="IPR021785">
    <property type="entry name" value="DUF3350"/>
</dbReference>
<keyword evidence="4" id="KW-1185">Reference proteome</keyword>
<dbReference type="AlphaFoldDB" id="A0ABD0QHF2"/>
<comment type="caution">
    <text evidence="3">The sequence shown here is derived from an EMBL/GenBank/DDBJ whole genome shotgun (WGS) entry which is preliminary data.</text>
</comment>
<organism evidence="3 4">
    <name type="scientific">Cirrhinus mrigala</name>
    <name type="common">Mrigala</name>
    <dbReference type="NCBI Taxonomy" id="683832"/>
    <lineage>
        <taxon>Eukaryota</taxon>
        <taxon>Metazoa</taxon>
        <taxon>Chordata</taxon>
        <taxon>Craniata</taxon>
        <taxon>Vertebrata</taxon>
        <taxon>Euteleostomi</taxon>
        <taxon>Actinopterygii</taxon>
        <taxon>Neopterygii</taxon>
        <taxon>Teleostei</taxon>
        <taxon>Ostariophysi</taxon>
        <taxon>Cypriniformes</taxon>
        <taxon>Cyprinidae</taxon>
        <taxon>Labeoninae</taxon>
        <taxon>Labeonini</taxon>
        <taxon>Cirrhinus</taxon>
    </lineage>
</organism>
<accession>A0ABD0QHF2</accession>
<evidence type="ECO:0000313" key="4">
    <source>
        <dbReference type="Proteomes" id="UP001529510"/>
    </source>
</evidence>
<name>A0ABD0QHF2_CIRMR</name>
<sequence length="61" mass="7143">MDGRELLPLSPRALNLDQDPQQSFGGEKGRRSPADYRALWKKAIHQQILLIRMEKENQRLE</sequence>
<dbReference type="Pfam" id="PF11830">
    <property type="entry name" value="DUF3350"/>
    <property type="match status" value="1"/>
</dbReference>
<protein>
    <recommendedName>
        <fullName evidence="2">DUF3350 domain-containing protein</fullName>
    </recommendedName>
</protein>
<dbReference type="EMBL" id="JAMKFB020000009">
    <property type="protein sequence ID" value="KAL0184471.1"/>
    <property type="molecule type" value="Genomic_DNA"/>
</dbReference>
<proteinExistence type="predicted"/>
<feature type="non-terminal residue" evidence="3">
    <location>
        <position position="61"/>
    </location>
</feature>